<dbReference type="SUPFAM" id="SSF53300">
    <property type="entry name" value="vWA-like"/>
    <property type="match status" value="1"/>
</dbReference>
<organism evidence="3 4">
    <name type="scientific">Paenibacillus chartarius</name>
    <dbReference type="NCBI Taxonomy" id="747481"/>
    <lineage>
        <taxon>Bacteria</taxon>
        <taxon>Bacillati</taxon>
        <taxon>Bacillota</taxon>
        <taxon>Bacilli</taxon>
        <taxon>Bacillales</taxon>
        <taxon>Paenibacillaceae</taxon>
        <taxon>Paenibacillus</taxon>
    </lineage>
</organism>
<proteinExistence type="predicted"/>
<evidence type="ECO:0000313" key="3">
    <source>
        <dbReference type="EMBL" id="MFC0215985.1"/>
    </source>
</evidence>
<protein>
    <submittedName>
        <fullName evidence="3">Nitric oxide reductase activation protein NorD</fullName>
    </submittedName>
</protein>
<reference evidence="3 4" key="1">
    <citation type="submission" date="2024-09" db="EMBL/GenBank/DDBJ databases">
        <authorList>
            <person name="Sun Q."/>
            <person name="Mori K."/>
        </authorList>
    </citation>
    <scope>NUCLEOTIDE SEQUENCE [LARGE SCALE GENOMIC DNA]</scope>
    <source>
        <strain evidence="3 4">CCM 7759</strain>
    </source>
</reference>
<dbReference type="PANTHER" id="PTHR41248:SF1">
    <property type="entry name" value="NORD PROTEIN"/>
    <property type="match status" value="1"/>
</dbReference>
<feature type="domain" description="Cobalamin biosynthesis protein CobT VWA" evidence="2">
    <location>
        <begin position="214"/>
        <end position="322"/>
    </location>
</feature>
<keyword evidence="4" id="KW-1185">Reference proteome</keyword>
<evidence type="ECO:0000259" key="2">
    <source>
        <dbReference type="Pfam" id="PF11775"/>
    </source>
</evidence>
<sequence>MDSHDDADAEDGLALTKSAESDDNFSNHSIQFEKSAEGNRSELGANISYAVSKDQYDPDKEHKQKEKEFRKKLNTEAREVIAHSVHKDVKLIVHRPEVTPVLQAEYERMSRNLLPVVREIARRTMPLLEHEISVDYAGRHCYGNKFRTDSLAYKDFRYFSKKRPPSESPTLVVGVRVDESKSMTAAGRLEAAKRAVIAVYEFCMLCDIPVLISGDTADVSRLEQMSIFSYADFAKPDRYDRYRLMGIRARGNNRDGMALRIMADRLAGAPGQSKLLISISDGQPKALEAYSGETALQDIQQTIAEYERRGVRFLAAAIGDDKETISRIYGDGRYLDITDLNRFPAELVRCIARYL</sequence>
<feature type="region of interest" description="Disordered" evidence="1">
    <location>
        <begin position="1"/>
        <end position="67"/>
    </location>
</feature>
<dbReference type="Proteomes" id="UP001589776">
    <property type="component" value="Unassembled WGS sequence"/>
</dbReference>
<comment type="caution">
    <text evidence="3">The sequence shown here is derived from an EMBL/GenBank/DDBJ whole genome shotgun (WGS) entry which is preliminary data.</text>
</comment>
<name>A0ABV6DTK9_9BACL</name>
<dbReference type="PANTHER" id="PTHR41248">
    <property type="entry name" value="NORD PROTEIN"/>
    <property type="match status" value="1"/>
</dbReference>
<evidence type="ECO:0000313" key="4">
    <source>
        <dbReference type="Proteomes" id="UP001589776"/>
    </source>
</evidence>
<feature type="compositionally biased region" description="Basic and acidic residues" evidence="1">
    <location>
        <begin position="54"/>
        <end position="67"/>
    </location>
</feature>
<evidence type="ECO:0000256" key="1">
    <source>
        <dbReference type="SAM" id="MobiDB-lite"/>
    </source>
</evidence>
<dbReference type="EMBL" id="JBHLWN010000107">
    <property type="protein sequence ID" value="MFC0215985.1"/>
    <property type="molecule type" value="Genomic_DNA"/>
</dbReference>
<dbReference type="RefSeq" id="WP_377473709.1">
    <property type="nucleotide sequence ID" value="NZ_JBHLWN010000107.1"/>
</dbReference>
<dbReference type="InterPro" id="IPR025861">
    <property type="entry name" value="CobT_VWA_dom"/>
</dbReference>
<accession>A0ABV6DTK9</accession>
<gene>
    <name evidence="3" type="ORF">ACFFK0_26655</name>
</gene>
<dbReference type="CDD" id="cd01454">
    <property type="entry name" value="vWA_norD_type"/>
    <property type="match status" value="1"/>
</dbReference>
<dbReference type="InterPro" id="IPR036465">
    <property type="entry name" value="vWFA_dom_sf"/>
</dbReference>
<dbReference type="Gene3D" id="3.40.50.410">
    <property type="entry name" value="von Willebrand factor, type A domain"/>
    <property type="match status" value="1"/>
</dbReference>
<dbReference type="InterPro" id="IPR051928">
    <property type="entry name" value="NorD/CobT"/>
</dbReference>
<dbReference type="Pfam" id="PF11775">
    <property type="entry name" value="CobT_C"/>
    <property type="match status" value="1"/>
</dbReference>